<dbReference type="EMBL" id="LSRX01001718">
    <property type="protein sequence ID" value="OLP77752.1"/>
    <property type="molecule type" value="Genomic_DNA"/>
</dbReference>
<dbReference type="GO" id="GO:0008171">
    <property type="term" value="F:O-methyltransferase activity"/>
    <property type="evidence" value="ECO:0007669"/>
    <property type="project" value="TreeGrafter"/>
</dbReference>
<organism evidence="2 3">
    <name type="scientific">Symbiodinium microadriaticum</name>
    <name type="common">Dinoflagellate</name>
    <name type="synonym">Zooxanthella microadriatica</name>
    <dbReference type="NCBI Taxonomy" id="2951"/>
    <lineage>
        <taxon>Eukaryota</taxon>
        <taxon>Sar</taxon>
        <taxon>Alveolata</taxon>
        <taxon>Dinophyceae</taxon>
        <taxon>Suessiales</taxon>
        <taxon>Symbiodiniaceae</taxon>
        <taxon>Symbiodinium</taxon>
    </lineage>
</organism>
<feature type="compositionally biased region" description="Low complexity" evidence="1">
    <location>
        <begin position="612"/>
        <end position="626"/>
    </location>
</feature>
<evidence type="ECO:0000313" key="3">
    <source>
        <dbReference type="Proteomes" id="UP000186817"/>
    </source>
</evidence>
<proteinExistence type="predicted"/>
<dbReference type="PANTHER" id="PTHR43836">
    <property type="entry name" value="CATECHOL O-METHYLTRANSFERASE 1-RELATED"/>
    <property type="match status" value="1"/>
</dbReference>
<name>A0A1Q9C4A6_SYMMI</name>
<feature type="compositionally biased region" description="Basic and acidic residues" evidence="1">
    <location>
        <begin position="586"/>
        <end position="608"/>
    </location>
</feature>
<feature type="region of interest" description="Disordered" evidence="1">
    <location>
        <begin position="580"/>
        <end position="635"/>
    </location>
</feature>
<dbReference type="PANTHER" id="PTHR43836:SF2">
    <property type="entry name" value="CATECHOL O-METHYLTRANSFERASE 1-RELATED"/>
    <property type="match status" value="1"/>
</dbReference>
<feature type="region of interest" description="Disordered" evidence="1">
    <location>
        <begin position="1"/>
        <end position="20"/>
    </location>
</feature>
<gene>
    <name evidence="2" type="primary">SPBC119.03</name>
    <name evidence="2" type="ORF">AK812_SmicGene42156</name>
</gene>
<sequence length="893" mass="100953">MIDDDDEEEEPDPTRPRVDAFSSMPLAGVLSTGYRKLGMLVEHLETRTWEMQVMGGGHRVTADWVLREIDKFAQGLGKWLKVAGDDKAEILQHSIGSRPLTEHKTMVEFGSFVGYTATRMGRAVERTYEAGYADGSILFEDSRLQGANRITSMEIDPVHACIARHVLDMSRLSHIVEAEHGDMSLNMVFMDQRGTTFHDDLSQLEELNLMFPNCRIVADNCVKPGSPVYCWHTTVSERYKTTNYSLNEFLESTIEDWQVVCDYLGPLAGRQQAEREALARRGRWLESREVQSTMGNVAASALCSKVEGFLSEAPPDMRDQLTVPHVGAASGSQSFWPRQVKQFRREGKQRRRQVLLDQLSQAQQAANSFSQGKLYRVIRQMAPKTKREKVQIRSEAGALMTVKEEFREIAGHCRQVFGQGAPKQRRALPAPLVLEVEEVKLAITQLQARKGVPRSSFPTTIWKACAGSLAERLCRVANSHWGQRDLWVPGEWADCELLMIPKPGKGREVLDLGLPGKPLLIPKVQQMTLKVAAMNRQRLQKILHSSRILSVRHRLRLNMAMEDVASVAQQEMLDIFPASAGHSKQGRREEDKETEQPAKFSKQREKGGQGKGQWNRSWGSGSWGDWSKNKDQQSSETTEEVAELVKLLAKVVLKLEDDSARLRAESGFILYFDTGAHGILPMLLEASQNWKAKKEEGKVTTSLRVVLLLCALQELQTRLQNVLVDENVRAAVIKHGWLKDGEVALDPVWTFMKWDPASQTQVESGETPMKHSKLLDHVDRLRRAFPQEHVLTRFHSTRPMSDTYQSPVLPFLMSLGFRSAAADTAYDAWSDLIGCSALRMIGLRHRKERLDRQPLAKVLTTTFQNSSICDWRKREEITRKPQAARGSEEDKDL</sequence>
<keyword evidence="2" id="KW-0808">Transferase</keyword>
<dbReference type="GO" id="GO:0032259">
    <property type="term" value="P:methylation"/>
    <property type="evidence" value="ECO:0007669"/>
    <property type="project" value="UniProtKB-KW"/>
</dbReference>
<evidence type="ECO:0000313" key="2">
    <source>
        <dbReference type="EMBL" id="OLP77752.1"/>
    </source>
</evidence>
<keyword evidence="3" id="KW-1185">Reference proteome</keyword>
<comment type="caution">
    <text evidence="2">The sequence shown here is derived from an EMBL/GenBank/DDBJ whole genome shotgun (WGS) entry which is preliminary data.</text>
</comment>
<evidence type="ECO:0000256" key="1">
    <source>
        <dbReference type="SAM" id="MobiDB-lite"/>
    </source>
</evidence>
<dbReference type="AlphaFoldDB" id="A0A1Q9C4A6"/>
<accession>A0A1Q9C4A6</accession>
<protein>
    <submittedName>
        <fullName evidence="2">Putative catechol O-methyltransferase 1</fullName>
    </submittedName>
</protein>
<dbReference type="Gene3D" id="3.40.50.150">
    <property type="entry name" value="Vaccinia Virus protein VP39"/>
    <property type="match status" value="1"/>
</dbReference>
<feature type="compositionally biased region" description="Acidic residues" evidence="1">
    <location>
        <begin position="1"/>
        <end position="11"/>
    </location>
</feature>
<dbReference type="OrthoDB" id="186626at2759"/>
<reference evidence="2 3" key="1">
    <citation type="submission" date="2016-02" db="EMBL/GenBank/DDBJ databases">
        <title>Genome analysis of coral dinoflagellate symbionts highlights evolutionary adaptations to a symbiotic lifestyle.</title>
        <authorList>
            <person name="Aranda M."/>
            <person name="Li Y."/>
            <person name="Liew Y.J."/>
            <person name="Baumgarten S."/>
            <person name="Simakov O."/>
            <person name="Wilson M."/>
            <person name="Piel J."/>
            <person name="Ashoor H."/>
            <person name="Bougouffa S."/>
            <person name="Bajic V.B."/>
            <person name="Ryu T."/>
            <person name="Ravasi T."/>
            <person name="Bayer T."/>
            <person name="Micklem G."/>
            <person name="Kim H."/>
            <person name="Bhak J."/>
            <person name="Lajeunesse T.C."/>
            <person name="Voolstra C.R."/>
        </authorList>
    </citation>
    <scope>NUCLEOTIDE SEQUENCE [LARGE SCALE GENOMIC DNA]</scope>
    <source>
        <strain evidence="2 3">CCMP2467</strain>
    </source>
</reference>
<dbReference type="SUPFAM" id="SSF53335">
    <property type="entry name" value="S-adenosyl-L-methionine-dependent methyltransferases"/>
    <property type="match status" value="1"/>
</dbReference>
<dbReference type="InterPro" id="IPR029063">
    <property type="entry name" value="SAM-dependent_MTases_sf"/>
</dbReference>
<dbReference type="Proteomes" id="UP000186817">
    <property type="component" value="Unassembled WGS sequence"/>
</dbReference>
<keyword evidence="2" id="KW-0489">Methyltransferase</keyword>